<reference evidence="3" key="1">
    <citation type="journal article" date="2019" name="Int. J. Syst. Evol. Microbiol.">
        <title>The Global Catalogue of Microorganisms (GCM) 10K type strain sequencing project: providing services to taxonomists for standard genome sequencing and annotation.</title>
        <authorList>
            <consortium name="The Broad Institute Genomics Platform"/>
            <consortium name="The Broad Institute Genome Sequencing Center for Infectious Disease"/>
            <person name="Wu L."/>
            <person name="Ma J."/>
        </authorList>
    </citation>
    <scope>NUCLEOTIDE SEQUENCE [LARGE SCALE GENOMIC DNA]</scope>
    <source>
        <strain evidence="3">JCM 4866</strain>
    </source>
</reference>
<feature type="transmembrane region" description="Helical" evidence="1">
    <location>
        <begin position="46"/>
        <end position="66"/>
    </location>
</feature>
<dbReference type="Proteomes" id="UP000617743">
    <property type="component" value="Unassembled WGS sequence"/>
</dbReference>
<keyword evidence="1" id="KW-0812">Transmembrane</keyword>
<evidence type="ECO:0000313" key="2">
    <source>
        <dbReference type="EMBL" id="GGX13704.1"/>
    </source>
</evidence>
<feature type="transmembrane region" description="Helical" evidence="1">
    <location>
        <begin position="73"/>
        <end position="98"/>
    </location>
</feature>
<comment type="caution">
    <text evidence="2">The sequence shown here is derived from an EMBL/GenBank/DDBJ whole genome shotgun (WGS) entry which is preliminary data.</text>
</comment>
<evidence type="ECO:0000313" key="3">
    <source>
        <dbReference type="Proteomes" id="UP000617743"/>
    </source>
</evidence>
<keyword evidence="3" id="KW-1185">Reference proteome</keyword>
<gene>
    <name evidence="2" type="ORF">GCM10010383_49690</name>
</gene>
<keyword evidence="1" id="KW-0472">Membrane</keyword>
<organism evidence="2 3">
    <name type="scientific">Streptomyces lomondensis</name>
    <dbReference type="NCBI Taxonomy" id="68229"/>
    <lineage>
        <taxon>Bacteria</taxon>
        <taxon>Bacillati</taxon>
        <taxon>Actinomycetota</taxon>
        <taxon>Actinomycetes</taxon>
        <taxon>Kitasatosporales</taxon>
        <taxon>Streptomycetaceae</taxon>
        <taxon>Streptomyces</taxon>
    </lineage>
</organism>
<proteinExistence type="predicted"/>
<protein>
    <recommendedName>
        <fullName evidence="4">Integral membrane protein</fullName>
    </recommendedName>
</protein>
<name>A0ABQ2XEJ3_9ACTN</name>
<evidence type="ECO:0000256" key="1">
    <source>
        <dbReference type="SAM" id="Phobius"/>
    </source>
</evidence>
<dbReference type="RefSeq" id="WP_190052489.1">
    <property type="nucleotide sequence ID" value="NZ_BMWC01000007.1"/>
</dbReference>
<feature type="transmembrane region" description="Helical" evidence="1">
    <location>
        <begin position="110"/>
        <end position="133"/>
    </location>
</feature>
<dbReference type="EMBL" id="BMWC01000007">
    <property type="protein sequence ID" value="GGX13704.1"/>
    <property type="molecule type" value="Genomic_DNA"/>
</dbReference>
<sequence length="141" mass="14828">MNADTRLPIAQRLRGLNRPLVAALTAVALVRPLFSIAGWSEALGKPLTPVILTLAITLTWILAVGLSRVREPLLTLVTAGVAYALATLVLSAVLSPLLTGKLQGPLAQPLAIVPLFLVNAAWGAFCGACAIGLRRTRGNRF</sequence>
<feature type="transmembrane region" description="Helical" evidence="1">
    <location>
        <begin position="20"/>
        <end position="40"/>
    </location>
</feature>
<evidence type="ECO:0008006" key="4">
    <source>
        <dbReference type="Google" id="ProtNLM"/>
    </source>
</evidence>
<accession>A0ABQ2XEJ3</accession>
<keyword evidence="1" id="KW-1133">Transmembrane helix</keyword>